<proteinExistence type="predicted"/>
<keyword evidence="11" id="KW-1185">Reference proteome</keyword>
<dbReference type="PROSITE" id="PS50893">
    <property type="entry name" value="ABC_TRANSPORTER_2"/>
    <property type="match status" value="1"/>
</dbReference>
<keyword evidence="4" id="KW-0067">ATP-binding</keyword>
<dbReference type="SMART" id="SM00382">
    <property type="entry name" value="AAA"/>
    <property type="match status" value="1"/>
</dbReference>
<dbReference type="Proteomes" id="UP000771797">
    <property type="component" value="Unassembled WGS sequence"/>
</dbReference>
<evidence type="ECO:0000256" key="6">
    <source>
        <dbReference type="ARBA" id="ARBA00023136"/>
    </source>
</evidence>
<feature type="transmembrane region" description="Helical" evidence="7">
    <location>
        <begin position="241"/>
        <end position="267"/>
    </location>
</feature>
<dbReference type="InterPro" id="IPR027417">
    <property type="entry name" value="P-loop_NTPase"/>
</dbReference>
<evidence type="ECO:0000256" key="4">
    <source>
        <dbReference type="ARBA" id="ARBA00022840"/>
    </source>
</evidence>
<evidence type="ECO:0000256" key="5">
    <source>
        <dbReference type="ARBA" id="ARBA00022989"/>
    </source>
</evidence>
<dbReference type="Pfam" id="PF00664">
    <property type="entry name" value="ABC_membrane"/>
    <property type="match status" value="1"/>
</dbReference>
<dbReference type="InterPro" id="IPR003439">
    <property type="entry name" value="ABC_transporter-like_ATP-bd"/>
</dbReference>
<dbReference type="EMBL" id="AQPF01000002">
    <property type="protein sequence ID" value="KAF0808154.1"/>
    <property type="molecule type" value="Genomic_DNA"/>
</dbReference>
<keyword evidence="3" id="KW-0547">Nucleotide-binding</keyword>
<dbReference type="InterPro" id="IPR017871">
    <property type="entry name" value="ABC_transporter-like_CS"/>
</dbReference>
<keyword evidence="2 7" id="KW-0812">Transmembrane</keyword>
<organism evidence="10 11">
    <name type="scientific">Alcanivorax xiamenensis</name>
    <dbReference type="NCBI Taxonomy" id="1177156"/>
    <lineage>
        <taxon>Bacteria</taxon>
        <taxon>Pseudomonadati</taxon>
        <taxon>Pseudomonadota</taxon>
        <taxon>Gammaproteobacteria</taxon>
        <taxon>Oceanospirillales</taxon>
        <taxon>Alcanivoracaceae</taxon>
        <taxon>Alcanivorax</taxon>
    </lineage>
</organism>
<evidence type="ECO:0000256" key="3">
    <source>
        <dbReference type="ARBA" id="ARBA00022741"/>
    </source>
</evidence>
<comment type="caution">
    <text evidence="10">The sequence shown here is derived from an EMBL/GenBank/DDBJ whole genome shotgun (WGS) entry which is preliminary data.</text>
</comment>
<evidence type="ECO:0000256" key="7">
    <source>
        <dbReference type="SAM" id="Phobius"/>
    </source>
</evidence>
<evidence type="ECO:0000259" key="9">
    <source>
        <dbReference type="PROSITE" id="PS50929"/>
    </source>
</evidence>
<evidence type="ECO:0000259" key="8">
    <source>
        <dbReference type="PROSITE" id="PS50893"/>
    </source>
</evidence>
<dbReference type="InterPro" id="IPR036640">
    <property type="entry name" value="ABC1_TM_sf"/>
</dbReference>
<dbReference type="Pfam" id="PF00005">
    <property type="entry name" value="ABC_tran"/>
    <property type="match status" value="1"/>
</dbReference>
<protein>
    <submittedName>
        <fullName evidence="10">ABC transporter</fullName>
    </submittedName>
</protein>
<feature type="transmembrane region" description="Helical" evidence="7">
    <location>
        <begin position="53"/>
        <end position="72"/>
    </location>
</feature>
<dbReference type="PROSITE" id="PS00211">
    <property type="entry name" value="ABC_TRANSPORTER_1"/>
    <property type="match status" value="1"/>
</dbReference>
<keyword evidence="5 7" id="KW-1133">Transmembrane helix</keyword>
<keyword evidence="6 7" id="KW-0472">Membrane</keyword>
<dbReference type="InterPro" id="IPR003593">
    <property type="entry name" value="AAA+_ATPase"/>
</dbReference>
<dbReference type="PROSITE" id="PS50929">
    <property type="entry name" value="ABC_TM1F"/>
    <property type="match status" value="1"/>
</dbReference>
<gene>
    <name evidence="10" type="ORF">A6D6_00544</name>
</gene>
<dbReference type="RefSeq" id="WP_159659850.1">
    <property type="nucleotide sequence ID" value="NZ_AQPF01000002.1"/>
</dbReference>
<dbReference type="SUPFAM" id="SSF90123">
    <property type="entry name" value="ABC transporter transmembrane region"/>
    <property type="match status" value="1"/>
</dbReference>
<accession>A0ABQ6YD47</accession>
<evidence type="ECO:0000256" key="2">
    <source>
        <dbReference type="ARBA" id="ARBA00022692"/>
    </source>
</evidence>
<dbReference type="PANTHER" id="PTHR24221:SF397">
    <property type="entry name" value="ABC TRANSPORTER, ATP-BINDING TRANSMEMBRANE PROTEIN"/>
    <property type="match status" value="1"/>
</dbReference>
<name>A0ABQ6YD47_9GAMM</name>
<evidence type="ECO:0000313" key="10">
    <source>
        <dbReference type="EMBL" id="KAF0808154.1"/>
    </source>
</evidence>
<dbReference type="PANTHER" id="PTHR24221">
    <property type="entry name" value="ATP-BINDING CASSETTE SUB-FAMILY B"/>
    <property type="match status" value="1"/>
</dbReference>
<evidence type="ECO:0000313" key="11">
    <source>
        <dbReference type="Proteomes" id="UP000771797"/>
    </source>
</evidence>
<feature type="transmembrane region" description="Helical" evidence="7">
    <location>
        <begin position="146"/>
        <end position="170"/>
    </location>
</feature>
<dbReference type="Gene3D" id="3.40.50.300">
    <property type="entry name" value="P-loop containing nucleotide triphosphate hydrolases"/>
    <property type="match status" value="1"/>
</dbReference>
<dbReference type="SUPFAM" id="SSF52540">
    <property type="entry name" value="P-loop containing nucleoside triphosphate hydrolases"/>
    <property type="match status" value="1"/>
</dbReference>
<dbReference type="InterPro" id="IPR039421">
    <property type="entry name" value="Type_1_exporter"/>
</dbReference>
<evidence type="ECO:0000256" key="1">
    <source>
        <dbReference type="ARBA" id="ARBA00004651"/>
    </source>
</evidence>
<feature type="transmembrane region" description="Helical" evidence="7">
    <location>
        <begin position="119"/>
        <end position="140"/>
    </location>
</feature>
<feature type="domain" description="ABC transmembrane type-1" evidence="9">
    <location>
        <begin position="21"/>
        <end position="299"/>
    </location>
</feature>
<feature type="transmembrane region" description="Helical" evidence="7">
    <location>
        <begin position="21"/>
        <end position="47"/>
    </location>
</feature>
<feature type="domain" description="ABC transporter" evidence="8">
    <location>
        <begin position="331"/>
        <end position="565"/>
    </location>
</feature>
<sequence length="581" mass="62245">MISDLLKILGPKHAGDLRRYLLWLGAYAVLQGVATAFLVPVLAAMIHGDGQRAAYGLIALALTVLLVAVAHYRQAMKGFSLALVVLTTLHDRLGAKLVSLPLGWFSSERVGRLSRSATGGTMMVTNVFAHLLTPVVTGVLTPATTALALLFFDWRLGLTVLLAAPFIYVLHHWSASWIARTEQRVDAAGVEASNRVVEFARLQPVLRAFGRTREGYPPLDQAIDAQQQAGGDRLSATFPRLLMAGLSVHLAFAALLVVGLMLALAHAIDTVELVALLALSARLAGPLAEAAARSGQLRMAANDLRRLADIFDQPPLPEPARSLPISDPGTVCLSNVVFGYRPEQPIIDGVSLRVPAGSMTAIIGPSGSGKTTLTRLIMRFHDVDSGAVQVGGADVRGLTSADLMAQIAPVMQDVYLFDDTLEANIRIGAPGASDQDVHEAARLAGVDEIVKRLPQGWRSPVGEGGGALSGGERQRISLARALLKKAPIVILDEATAALDAENERHVQNALRTLRARSTLIVVAHQLSTIRSADQIVMLEHGAVVATGTHPQLSTNEPRYAEFWRERQRARGWRLTDVETSA</sequence>
<comment type="subcellular location">
    <subcellularLocation>
        <location evidence="1">Cell membrane</location>
        <topology evidence="1">Multi-pass membrane protein</topology>
    </subcellularLocation>
</comment>
<dbReference type="Gene3D" id="1.20.1560.10">
    <property type="entry name" value="ABC transporter type 1, transmembrane domain"/>
    <property type="match status" value="1"/>
</dbReference>
<dbReference type="InterPro" id="IPR011527">
    <property type="entry name" value="ABC1_TM_dom"/>
</dbReference>
<reference evidence="10 11" key="1">
    <citation type="submission" date="2012-09" db="EMBL/GenBank/DDBJ databases">
        <title>Genome Sequence of alkane-degrading Bacterium Alcanivorax sp. 6-D-6.</title>
        <authorList>
            <person name="Lai Q."/>
            <person name="Shao Z."/>
        </authorList>
    </citation>
    <scope>NUCLEOTIDE SEQUENCE [LARGE SCALE GENOMIC DNA]</scope>
    <source>
        <strain evidence="10 11">6-D-6</strain>
    </source>
</reference>